<sequence length="324" mass="36366">PNLIRLTDLTQTMISYMKDLGIKETKESSKTHLRTKLEAEFGSLLQFEDLLGNNRVFIIPANLSQLQLAKEVARLQQLQCEGQASLMDDIRRVALEVRKAICCKENEMSWPPKPSQLTEEEINLPDEVRVFLATLLTGNSKYPEEPCSSKVQRLVNSFGQDMVLGVTGGRKKPPKHILLPYAVKTLTNNVELIQILNRCGHGVAYSQIEELNTALCLQKMAMTPENAVPLPDNIKPHISTSLAWDNIDRLEETLSGGGTPNKSKQRSLEVVSECDLPIYNAGERCGPPPRSYVEVSSTEIQRNAWKKNLLWIIVRLHAAEKQNV</sequence>
<dbReference type="PANTHER" id="PTHR46704">
    <property type="entry name" value="CXC DOMAIN-CONTAINING PROTEIN-RELATED"/>
    <property type="match status" value="1"/>
</dbReference>
<name>A0ABN8P2C8_9CNID</name>
<proteinExistence type="predicted"/>
<protein>
    <submittedName>
        <fullName evidence="1">Uncharacterized protein</fullName>
    </submittedName>
</protein>
<dbReference type="Proteomes" id="UP001159405">
    <property type="component" value="Unassembled WGS sequence"/>
</dbReference>
<feature type="non-terminal residue" evidence="1">
    <location>
        <position position="1"/>
    </location>
</feature>
<feature type="non-terminal residue" evidence="1">
    <location>
        <position position="324"/>
    </location>
</feature>
<dbReference type="EMBL" id="CALNXK010000047">
    <property type="protein sequence ID" value="CAH3129758.1"/>
    <property type="molecule type" value="Genomic_DNA"/>
</dbReference>
<gene>
    <name evidence="1" type="ORF">PLOB_00034273</name>
</gene>
<reference evidence="1 2" key="1">
    <citation type="submission" date="2022-05" db="EMBL/GenBank/DDBJ databases">
        <authorList>
            <consortium name="Genoscope - CEA"/>
            <person name="William W."/>
        </authorList>
    </citation>
    <scope>NUCLEOTIDE SEQUENCE [LARGE SCALE GENOMIC DNA]</scope>
</reference>
<comment type="caution">
    <text evidence="1">The sequence shown here is derived from an EMBL/GenBank/DDBJ whole genome shotgun (WGS) entry which is preliminary data.</text>
</comment>
<organism evidence="1 2">
    <name type="scientific">Porites lobata</name>
    <dbReference type="NCBI Taxonomy" id="104759"/>
    <lineage>
        <taxon>Eukaryota</taxon>
        <taxon>Metazoa</taxon>
        <taxon>Cnidaria</taxon>
        <taxon>Anthozoa</taxon>
        <taxon>Hexacorallia</taxon>
        <taxon>Scleractinia</taxon>
        <taxon>Fungiina</taxon>
        <taxon>Poritidae</taxon>
        <taxon>Porites</taxon>
    </lineage>
</organism>
<dbReference type="PANTHER" id="PTHR46704:SF9">
    <property type="entry name" value="BHLH DOMAIN-CONTAINING PROTEIN"/>
    <property type="match status" value="1"/>
</dbReference>
<evidence type="ECO:0000313" key="1">
    <source>
        <dbReference type="EMBL" id="CAH3129758.1"/>
    </source>
</evidence>
<evidence type="ECO:0000313" key="2">
    <source>
        <dbReference type="Proteomes" id="UP001159405"/>
    </source>
</evidence>
<keyword evidence="2" id="KW-1185">Reference proteome</keyword>
<accession>A0ABN8P2C8</accession>